<keyword evidence="3" id="KW-1185">Reference proteome</keyword>
<accession>A0A1R3JC37</accession>
<organism evidence="2 3">
    <name type="scientific">Corchorus capsularis</name>
    <name type="common">Jute</name>
    <dbReference type="NCBI Taxonomy" id="210143"/>
    <lineage>
        <taxon>Eukaryota</taxon>
        <taxon>Viridiplantae</taxon>
        <taxon>Streptophyta</taxon>
        <taxon>Embryophyta</taxon>
        <taxon>Tracheophyta</taxon>
        <taxon>Spermatophyta</taxon>
        <taxon>Magnoliopsida</taxon>
        <taxon>eudicotyledons</taxon>
        <taxon>Gunneridae</taxon>
        <taxon>Pentapetalae</taxon>
        <taxon>rosids</taxon>
        <taxon>malvids</taxon>
        <taxon>Malvales</taxon>
        <taxon>Malvaceae</taxon>
        <taxon>Grewioideae</taxon>
        <taxon>Apeibeae</taxon>
        <taxon>Corchorus</taxon>
    </lineage>
</organism>
<protein>
    <submittedName>
        <fullName evidence="2">Uncharacterized protein</fullName>
    </submittedName>
</protein>
<dbReference type="AlphaFoldDB" id="A0A1R3JC37"/>
<dbReference type="Gramene" id="OMO92401">
    <property type="protein sequence ID" value="OMO92401"/>
    <property type="gene ID" value="CCACVL1_06856"/>
</dbReference>
<dbReference type="Proteomes" id="UP000188268">
    <property type="component" value="Unassembled WGS sequence"/>
</dbReference>
<name>A0A1R3JC37_COCAP</name>
<evidence type="ECO:0000256" key="1">
    <source>
        <dbReference type="SAM" id="MobiDB-lite"/>
    </source>
</evidence>
<reference evidence="2 3" key="1">
    <citation type="submission" date="2013-09" db="EMBL/GenBank/DDBJ databases">
        <title>Corchorus capsularis genome sequencing.</title>
        <authorList>
            <person name="Alam M."/>
            <person name="Haque M.S."/>
            <person name="Islam M.S."/>
            <person name="Emdad E.M."/>
            <person name="Islam M.M."/>
            <person name="Ahmed B."/>
            <person name="Halim A."/>
            <person name="Hossen Q.M.M."/>
            <person name="Hossain M.Z."/>
            <person name="Ahmed R."/>
            <person name="Khan M.M."/>
            <person name="Islam R."/>
            <person name="Rashid M.M."/>
            <person name="Khan S.A."/>
            <person name="Rahman M.S."/>
            <person name="Alam M."/>
        </authorList>
    </citation>
    <scope>NUCLEOTIDE SEQUENCE [LARGE SCALE GENOMIC DNA]</scope>
    <source>
        <strain evidence="3">cv. CVL-1</strain>
        <tissue evidence="2">Whole seedling</tissue>
    </source>
</reference>
<sequence length="48" mass="5208">MDVEVHVSDPGAHFSATVSSPLSRTSLDVRSEEGVRGEQEPKFIRPAV</sequence>
<dbReference type="EMBL" id="AWWV01008201">
    <property type="protein sequence ID" value="OMO92401.1"/>
    <property type="molecule type" value="Genomic_DNA"/>
</dbReference>
<feature type="compositionally biased region" description="Polar residues" evidence="1">
    <location>
        <begin position="16"/>
        <end position="26"/>
    </location>
</feature>
<evidence type="ECO:0000313" key="2">
    <source>
        <dbReference type="EMBL" id="OMO92401.1"/>
    </source>
</evidence>
<gene>
    <name evidence="2" type="ORF">CCACVL1_06856</name>
</gene>
<proteinExistence type="predicted"/>
<feature type="compositionally biased region" description="Basic and acidic residues" evidence="1">
    <location>
        <begin position="27"/>
        <end position="48"/>
    </location>
</feature>
<evidence type="ECO:0000313" key="3">
    <source>
        <dbReference type="Proteomes" id="UP000188268"/>
    </source>
</evidence>
<feature type="region of interest" description="Disordered" evidence="1">
    <location>
        <begin position="1"/>
        <end position="48"/>
    </location>
</feature>
<comment type="caution">
    <text evidence="2">The sequence shown here is derived from an EMBL/GenBank/DDBJ whole genome shotgun (WGS) entry which is preliminary data.</text>
</comment>